<evidence type="ECO:0000313" key="1">
    <source>
        <dbReference type="EMBL" id="PKC01709.1"/>
    </source>
</evidence>
<comment type="caution">
    <text evidence="1">The sequence shown here is derived from an EMBL/GenBank/DDBJ whole genome shotgun (WGS) entry which is preliminary data.</text>
</comment>
<dbReference type="AlphaFoldDB" id="A0A2N0P4E8"/>
<reference evidence="1 2" key="1">
    <citation type="submission" date="2016-04" db="EMBL/GenBank/DDBJ databases">
        <title>Genome analyses suggest a sexual origin of heterokaryosis in a supposedly ancient asexual fungus.</title>
        <authorList>
            <person name="Ropars J."/>
            <person name="Sedzielewska K."/>
            <person name="Noel J."/>
            <person name="Charron P."/>
            <person name="Farinelli L."/>
            <person name="Marton T."/>
            <person name="Kruger M."/>
            <person name="Pelin A."/>
            <person name="Brachmann A."/>
            <person name="Corradi N."/>
        </authorList>
    </citation>
    <scope>NUCLEOTIDE SEQUENCE [LARGE SCALE GENOMIC DNA]</scope>
    <source>
        <strain evidence="1 2">A5</strain>
    </source>
</reference>
<dbReference type="Proteomes" id="UP000232722">
    <property type="component" value="Unassembled WGS sequence"/>
</dbReference>
<evidence type="ECO:0000313" key="2">
    <source>
        <dbReference type="Proteomes" id="UP000232722"/>
    </source>
</evidence>
<name>A0A2N0P4E8_9GLOM</name>
<proteinExistence type="predicted"/>
<organism evidence="1 2">
    <name type="scientific">Rhizophagus irregularis</name>
    <dbReference type="NCBI Taxonomy" id="588596"/>
    <lineage>
        <taxon>Eukaryota</taxon>
        <taxon>Fungi</taxon>
        <taxon>Fungi incertae sedis</taxon>
        <taxon>Mucoromycota</taxon>
        <taxon>Glomeromycotina</taxon>
        <taxon>Glomeromycetes</taxon>
        <taxon>Glomerales</taxon>
        <taxon>Glomeraceae</taxon>
        <taxon>Rhizophagus</taxon>
    </lineage>
</organism>
<dbReference type="EMBL" id="LLXJ01001534">
    <property type="protein sequence ID" value="PKC01709.1"/>
    <property type="molecule type" value="Genomic_DNA"/>
</dbReference>
<protein>
    <submittedName>
        <fullName evidence="1">Uncharacterized protein</fullName>
    </submittedName>
</protein>
<gene>
    <name evidence="1" type="ORF">RhiirA5_381515</name>
</gene>
<reference evidence="1 2" key="2">
    <citation type="submission" date="2017-09" db="EMBL/GenBank/DDBJ databases">
        <title>Extensive intraspecific genome diversity in a model arbuscular mycorrhizal fungus.</title>
        <authorList>
            <person name="Chen E.C."/>
            <person name="Morin E."/>
            <person name="Beaudet D."/>
            <person name="Noel J."/>
            <person name="Ndikumana S."/>
            <person name="Charron P."/>
            <person name="St-Onge C."/>
            <person name="Giorgi J."/>
            <person name="Grigoriev I.V."/>
            <person name="Roux C."/>
            <person name="Martin F.M."/>
            <person name="Corradi N."/>
        </authorList>
    </citation>
    <scope>NUCLEOTIDE SEQUENCE [LARGE SCALE GENOMIC DNA]</scope>
    <source>
        <strain evidence="1 2">A5</strain>
    </source>
</reference>
<accession>A0A2N0P4E8</accession>
<sequence>MEILHNLATKKLYKPILDKVGLSNKNLKLDFNKFKSDNFKLKNEAEKQMKTRIKEKLDADEQCVSILQKSEKCKKQRSEAQEKGGNHCYTCQKPVIFYDAYANYNIGKMRCDKCHKGNNNNKRPPTPSI</sequence>